<evidence type="ECO:0000256" key="3">
    <source>
        <dbReference type="ARBA" id="ARBA00022729"/>
    </source>
</evidence>
<accession>A0A240E300</accession>
<dbReference type="OrthoDB" id="9794826at2"/>
<dbReference type="RefSeq" id="WP_096674150.1">
    <property type="nucleotide sequence ID" value="NZ_OANS01000004.1"/>
</dbReference>
<evidence type="ECO:0000313" key="5">
    <source>
        <dbReference type="Proteomes" id="UP000218069"/>
    </source>
</evidence>
<dbReference type="NCBIfam" id="NF037995">
    <property type="entry name" value="TRAP_S1"/>
    <property type="match status" value="1"/>
</dbReference>
<dbReference type="Gene3D" id="3.40.190.170">
    <property type="entry name" value="Bacterial extracellular solute-binding protein, family 7"/>
    <property type="match status" value="1"/>
</dbReference>
<evidence type="ECO:0000256" key="2">
    <source>
        <dbReference type="ARBA" id="ARBA00022448"/>
    </source>
</evidence>
<dbReference type="PANTHER" id="PTHR33376">
    <property type="match status" value="1"/>
</dbReference>
<keyword evidence="5" id="KW-1185">Reference proteome</keyword>
<dbReference type="AlphaFoldDB" id="A0A240E300"/>
<dbReference type="InterPro" id="IPR038404">
    <property type="entry name" value="TRAP_DctP_sf"/>
</dbReference>
<dbReference type="PANTHER" id="PTHR33376:SF7">
    <property type="entry name" value="C4-DICARBOXYLATE-BINDING PROTEIN DCTB"/>
    <property type="match status" value="1"/>
</dbReference>
<dbReference type="GO" id="GO:0015740">
    <property type="term" value="P:C4-dicarboxylate transport"/>
    <property type="evidence" value="ECO:0007669"/>
    <property type="project" value="TreeGrafter"/>
</dbReference>
<dbReference type="Proteomes" id="UP000218069">
    <property type="component" value="Unassembled WGS sequence"/>
</dbReference>
<keyword evidence="2" id="KW-0813">Transport</keyword>
<proteinExistence type="inferred from homology"/>
<reference evidence="5" key="1">
    <citation type="submission" date="2017-08" db="EMBL/GenBank/DDBJ databases">
        <authorList>
            <person name="Varghese N."/>
            <person name="Submissions S."/>
        </authorList>
    </citation>
    <scope>NUCLEOTIDE SEQUENCE [LARGE SCALE GENOMIC DNA]</scope>
    <source>
        <strain evidence="5">AP-Melu-1000-B4</strain>
    </source>
</reference>
<keyword evidence="3" id="KW-0732">Signal</keyword>
<dbReference type="EMBL" id="OANS01000004">
    <property type="protein sequence ID" value="SNX29250.1"/>
    <property type="molecule type" value="Genomic_DNA"/>
</dbReference>
<evidence type="ECO:0000313" key="4">
    <source>
        <dbReference type="EMBL" id="SNX29250.1"/>
    </source>
</evidence>
<gene>
    <name evidence="4" type="ORF">SAMN06295945_1617</name>
</gene>
<comment type="similarity">
    <text evidence="1">Belongs to the bacterial solute-binding protein 7 family.</text>
</comment>
<name>A0A240E300_9BURK</name>
<dbReference type="GO" id="GO:0055085">
    <property type="term" value="P:transmembrane transport"/>
    <property type="evidence" value="ECO:0007669"/>
    <property type="project" value="InterPro"/>
</dbReference>
<dbReference type="InterPro" id="IPR018389">
    <property type="entry name" value="DctP_fam"/>
</dbReference>
<evidence type="ECO:0000256" key="1">
    <source>
        <dbReference type="ARBA" id="ARBA00009023"/>
    </source>
</evidence>
<dbReference type="Pfam" id="PF03480">
    <property type="entry name" value="DctP"/>
    <property type="match status" value="1"/>
</dbReference>
<sequence>MSDSNQISSLRRQLLLGAAGASLAGYNLPTWAQDASKNLKISHQFPSGTDFRDRLCKKFAEEVSKRTKGALKFDVYPQSSLMKTNAQFSALRKGALDLSFYPLPYAGGEVVEANIGLMPGLVTSYEQGARWKNAEVGKILNKVLESKGIVIVSWVWQAGGVATRSGPIIVPDDIKGVKCRGGSREFDIMLKAAGGSVMTSIPSNEIYQAVQTGSLDAAYTSSASLMSFKLAELTKNFTSAKNKSYWFMLEPLMMSKAIFDALPANQRDIIMAVGLEMEKYGTEQAKLDDIDAAIAFAKGGNKVFELDMAAVDKWKAVAKGSAWKDFSDRNETCAAMMRSAEKIS</sequence>
<organism evidence="4 5">
    <name type="scientific">Polynucleobacter meluiroseus</name>
    <dbReference type="NCBI Taxonomy" id="1938814"/>
    <lineage>
        <taxon>Bacteria</taxon>
        <taxon>Pseudomonadati</taxon>
        <taxon>Pseudomonadota</taxon>
        <taxon>Betaproteobacteria</taxon>
        <taxon>Burkholderiales</taxon>
        <taxon>Burkholderiaceae</taxon>
        <taxon>Polynucleobacter</taxon>
    </lineage>
</organism>
<protein>
    <submittedName>
        <fullName evidence="4">TRAP-type C4-dicarboxylate transport system, substrate-binding protein</fullName>
    </submittedName>
</protein>